<dbReference type="OrthoDB" id="275748at2759"/>
<dbReference type="PANTHER" id="PTHR11362:SF82">
    <property type="entry name" value="PHOSPHATIDYLETHANOLAMINE-BINDING PROTEIN 4"/>
    <property type="match status" value="1"/>
</dbReference>
<reference evidence="2 3" key="1">
    <citation type="journal article" date="2020" name="ISME J.">
        <title>Uncovering the hidden diversity of litter-decomposition mechanisms in mushroom-forming fungi.</title>
        <authorList>
            <person name="Floudas D."/>
            <person name="Bentzer J."/>
            <person name="Ahren D."/>
            <person name="Johansson T."/>
            <person name="Persson P."/>
            <person name="Tunlid A."/>
        </authorList>
    </citation>
    <scope>NUCLEOTIDE SEQUENCE [LARGE SCALE GENOMIC DNA]</scope>
    <source>
        <strain evidence="2 3">CBS 291.85</strain>
    </source>
</reference>
<dbReference type="InterPro" id="IPR036610">
    <property type="entry name" value="PEBP-like_sf"/>
</dbReference>
<protein>
    <recommendedName>
        <fullName evidence="4">PEBP-like protein</fullName>
    </recommendedName>
</protein>
<evidence type="ECO:0000313" key="2">
    <source>
        <dbReference type="EMBL" id="KAF5358966.1"/>
    </source>
</evidence>
<feature type="region of interest" description="Disordered" evidence="1">
    <location>
        <begin position="240"/>
        <end position="265"/>
    </location>
</feature>
<dbReference type="SUPFAM" id="SSF49777">
    <property type="entry name" value="PEBP-like"/>
    <property type="match status" value="1"/>
</dbReference>
<dbReference type="Pfam" id="PF01161">
    <property type="entry name" value="PBP"/>
    <property type="match status" value="1"/>
</dbReference>
<dbReference type="PANTHER" id="PTHR11362">
    <property type="entry name" value="PHOSPHATIDYLETHANOLAMINE-BINDING PROTEIN"/>
    <property type="match status" value="1"/>
</dbReference>
<gene>
    <name evidence="2" type="ORF">D9758_004785</name>
</gene>
<evidence type="ECO:0000313" key="3">
    <source>
        <dbReference type="Proteomes" id="UP000559256"/>
    </source>
</evidence>
<dbReference type="Proteomes" id="UP000559256">
    <property type="component" value="Unassembled WGS sequence"/>
</dbReference>
<name>A0A8H5G693_9AGAR</name>
<feature type="compositionally biased region" description="Low complexity" evidence="1">
    <location>
        <begin position="240"/>
        <end position="262"/>
    </location>
</feature>
<accession>A0A8H5G693</accession>
<dbReference type="Gene3D" id="3.90.280.10">
    <property type="entry name" value="PEBP-like"/>
    <property type="match status" value="1"/>
</dbReference>
<proteinExistence type="predicted"/>
<dbReference type="InterPro" id="IPR035810">
    <property type="entry name" value="PEBP_euk"/>
</dbReference>
<sequence length="292" mass="31044">MTILYQSFHTFSHQHSYLKRFMTARLFFIFMMLTTLPVAGLLLAATASAQFAAELNNVTQAVNQAKVVPDVLSSFNPRALLNVTFNATQAVNVTPGILLTMEQTAQEPQFFFLANQTIPAGIQYVLSIVDPDAPTPQNTSISQFRHMLGGGFVIDNATGMLTNNTPALSDFVPPTPPQGSDPHRYVMLAYLQPPNFDGMASQFVNASTDRQNFNITAFAMQTNLSEPLAANFFFTGPSNSSGNASSSGTGSAASPSGTSPAGDTGNAVPGKQILGGMTAVLGVVWGILLVQL</sequence>
<dbReference type="CDD" id="cd00866">
    <property type="entry name" value="PEBP_euk"/>
    <property type="match status" value="1"/>
</dbReference>
<dbReference type="InterPro" id="IPR008914">
    <property type="entry name" value="PEBP"/>
</dbReference>
<keyword evidence="3" id="KW-1185">Reference proteome</keyword>
<dbReference type="EMBL" id="JAACJM010000047">
    <property type="protein sequence ID" value="KAF5358966.1"/>
    <property type="molecule type" value="Genomic_DNA"/>
</dbReference>
<organism evidence="2 3">
    <name type="scientific">Tetrapyrgos nigripes</name>
    <dbReference type="NCBI Taxonomy" id="182062"/>
    <lineage>
        <taxon>Eukaryota</taxon>
        <taxon>Fungi</taxon>
        <taxon>Dikarya</taxon>
        <taxon>Basidiomycota</taxon>
        <taxon>Agaricomycotina</taxon>
        <taxon>Agaricomycetes</taxon>
        <taxon>Agaricomycetidae</taxon>
        <taxon>Agaricales</taxon>
        <taxon>Marasmiineae</taxon>
        <taxon>Marasmiaceae</taxon>
        <taxon>Tetrapyrgos</taxon>
    </lineage>
</organism>
<evidence type="ECO:0008006" key="4">
    <source>
        <dbReference type="Google" id="ProtNLM"/>
    </source>
</evidence>
<comment type="caution">
    <text evidence="2">The sequence shown here is derived from an EMBL/GenBank/DDBJ whole genome shotgun (WGS) entry which is preliminary data.</text>
</comment>
<dbReference type="AlphaFoldDB" id="A0A8H5G693"/>
<evidence type="ECO:0000256" key="1">
    <source>
        <dbReference type="SAM" id="MobiDB-lite"/>
    </source>
</evidence>